<dbReference type="InterPro" id="IPR009080">
    <property type="entry name" value="tRNAsynth_Ia_anticodon-bd"/>
</dbReference>
<feature type="binding site" evidence="16">
    <location>
        <position position="144"/>
    </location>
    <ligand>
        <name>Zn(2+)</name>
        <dbReference type="ChEBI" id="CHEBI:29105"/>
    </ligand>
</feature>
<keyword evidence="6 16" id="KW-0820">tRNA-binding</keyword>
<evidence type="ECO:0000256" key="10">
    <source>
        <dbReference type="ARBA" id="ARBA00022833"/>
    </source>
</evidence>
<organism evidence="18 19">
    <name type="scientific">Inhella proteolytica</name>
    <dbReference type="NCBI Taxonomy" id="2795029"/>
    <lineage>
        <taxon>Bacteria</taxon>
        <taxon>Pseudomonadati</taxon>
        <taxon>Pseudomonadota</taxon>
        <taxon>Betaproteobacteria</taxon>
        <taxon>Burkholderiales</taxon>
        <taxon>Sphaerotilaceae</taxon>
        <taxon>Inhella</taxon>
    </lineage>
</organism>
<dbReference type="NCBIfam" id="TIGR00399">
    <property type="entry name" value="metG_C_term"/>
    <property type="match status" value="1"/>
</dbReference>
<dbReference type="GO" id="GO:0006431">
    <property type="term" value="P:methionyl-tRNA aminoacylation"/>
    <property type="evidence" value="ECO:0007669"/>
    <property type="project" value="UniProtKB-UniRule"/>
</dbReference>
<dbReference type="InterPro" id="IPR012340">
    <property type="entry name" value="NA-bd_OB-fold"/>
</dbReference>
<feature type="binding site" evidence="16">
    <location>
        <position position="147"/>
    </location>
    <ligand>
        <name>Zn(2+)</name>
        <dbReference type="ChEBI" id="CHEBI:29105"/>
    </ligand>
</feature>
<comment type="function">
    <text evidence="1 16">Is required not only for elongation of protein synthesis but also for the initiation of all mRNA translation through initiator tRNA(fMet) aminoacylation.</text>
</comment>
<keyword evidence="11 16" id="KW-0067">ATP-binding</keyword>
<evidence type="ECO:0000256" key="13">
    <source>
        <dbReference type="ARBA" id="ARBA00022917"/>
    </source>
</evidence>
<evidence type="ECO:0000256" key="9">
    <source>
        <dbReference type="ARBA" id="ARBA00022741"/>
    </source>
</evidence>
<keyword evidence="5 16" id="KW-0963">Cytoplasm</keyword>
<evidence type="ECO:0000256" key="8">
    <source>
        <dbReference type="ARBA" id="ARBA00022723"/>
    </source>
</evidence>
<dbReference type="NCBIfam" id="TIGR00398">
    <property type="entry name" value="metG"/>
    <property type="match status" value="1"/>
</dbReference>
<dbReference type="Pfam" id="PF01588">
    <property type="entry name" value="tRNA_bind"/>
    <property type="match status" value="1"/>
</dbReference>
<evidence type="ECO:0000256" key="1">
    <source>
        <dbReference type="ARBA" id="ARBA00003314"/>
    </source>
</evidence>
<evidence type="ECO:0000313" key="18">
    <source>
        <dbReference type="EMBL" id="MBH9575830.1"/>
    </source>
</evidence>
<keyword evidence="19" id="KW-1185">Reference proteome</keyword>
<dbReference type="SUPFAM" id="SSF47323">
    <property type="entry name" value="Anticodon-binding domain of a subclass of class I aminoacyl-tRNA synthetases"/>
    <property type="match status" value="1"/>
</dbReference>
<dbReference type="Gene3D" id="3.40.50.620">
    <property type="entry name" value="HUPs"/>
    <property type="match status" value="1"/>
</dbReference>
<keyword evidence="14 16" id="KW-0030">Aminoacyl-tRNA synthetase</keyword>
<dbReference type="PRINTS" id="PR01041">
    <property type="entry name" value="TRNASYNTHMET"/>
</dbReference>
<dbReference type="InterPro" id="IPR029038">
    <property type="entry name" value="MetRS_Zn"/>
</dbReference>
<feature type="short sequence motif" description="'HIGH' region" evidence="16">
    <location>
        <begin position="13"/>
        <end position="23"/>
    </location>
</feature>
<dbReference type="InterPro" id="IPR023458">
    <property type="entry name" value="Met-tRNA_ligase_1"/>
</dbReference>
<evidence type="ECO:0000256" key="4">
    <source>
        <dbReference type="ARBA" id="ARBA00011738"/>
    </source>
</evidence>
<dbReference type="SUPFAM" id="SSF50249">
    <property type="entry name" value="Nucleic acid-binding proteins"/>
    <property type="match status" value="1"/>
</dbReference>
<protein>
    <recommendedName>
        <fullName evidence="16">Methionine--tRNA ligase</fullName>
        <ecNumber evidence="16">6.1.1.10</ecNumber>
    </recommendedName>
    <alternativeName>
        <fullName evidence="16">Methionyl-tRNA synthetase</fullName>
        <shortName evidence="16">MetRS</shortName>
    </alternativeName>
</protein>
<dbReference type="InterPro" id="IPR002547">
    <property type="entry name" value="tRNA-bd_dom"/>
</dbReference>
<sequence>MTRRQLFVTTALPYANANFHIGHIMEYTQADIWVRFQRLQGHEVHFVCADDAHGAPIMIAAEKAGITPQAFVANIAAGRKPYLDGFHIAFDHWHSTDAPENHALSQDVYRKLRAAGLIEVRAIEQFFDPAKGMFLPDRFIKGECPKCGAKDQYGDSCESCGAVYAPTEVKNPYSVLSGATPVLKTSDHHFFKLSDARCKDFLQAWTHEEGRLQPEVLNKIKEWFTTDEEGNGGLGDWDISRDAPYFGIEIPDAPGKYFYVWLDAPIGYLASLYAWFAQQGKDIEAFLADPKTEQVHFIGKDITYFHTLFWPAMLHFSGRKTPDRVYVHGFLTVNAEKMSKSRGTGIDPLRYLEVGLDAEWLRYYLAAKLNPRVEDLDFNPEDFIARVNSDLVGKYINIASRAAGFIAKRFEGRLCADLGADGEAVIAQLQAAAAGLAEQYDGREFGKALREIMALADRVNEYVDAHKPWELAKQADKQTELHQACSTCIEAFRLLTLYLKPVLPALAAKVESFLQIAPMDWAAAGQRLGAAPIGAFQHLMQRVTVEQLEALFTKPEPPAPIPGGEPIAAEITIDDFVKPDLRIAKIVKAERVEGSTKLLRLTLDAGEGRTRNVFSGIAGAYKPEDLEGKLTVLVANLAPRKMKFGVSEGMVLAASHADEKAVPGVFVLEPHAGAQPGMRVR</sequence>
<keyword evidence="8 16" id="KW-0479">Metal-binding</keyword>
<dbReference type="GO" id="GO:0005524">
    <property type="term" value="F:ATP binding"/>
    <property type="evidence" value="ECO:0007669"/>
    <property type="project" value="UniProtKB-UniRule"/>
</dbReference>
<dbReference type="Gene3D" id="1.10.730.10">
    <property type="entry name" value="Isoleucyl-tRNA Synthetase, Domain 1"/>
    <property type="match status" value="1"/>
</dbReference>
<dbReference type="AlphaFoldDB" id="A0A931J0F5"/>
<dbReference type="PANTHER" id="PTHR45765">
    <property type="entry name" value="METHIONINE--TRNA LIGASE"/>
    <property type="match status" value="1"/>
</dbReference>
<accession>A0A931J0F5</accession>
<dbReference type="NCBIfam" id="NF001100">
    <property type="entry name" value="PRK00133.1"/>
    <property type="match status" value="1"/>
</dbReference>
<dbReference type="PROSITE" id="PS00178">
    <property type="entry name" value="AA_TRNA_LIGASE_I"/>
    <property type="match status" value="1"/>
</dbReference>
<evidence type="ECO:0000256" key="3">
    <source>
        <dbReference type="ARBA" id="ARBA00008258"/>
    </source>
</evidence>
<dbReference type="PROSITE" id="PS50886">
    <property type="entry name" value="TRBD"/>
    <property type="match status" value="1"/>
</dbReference>
<keyword evidence="10 16" id="KW-0862">Zinc</keyword>
<comment type="catalytic activity">
    <reaction evidence="15 16">
        <text>tRNA(Met) + L-methionine + ATP = L-methionyl-tRNA(Met) + AMP + diphosphate</text>
        <dbReference type="Rhea" id="RHEA:13481"/>
        <dbReference type="Rhea" id="RHEA-COMP:9667"/>
        <dbReference type="Rhea" id="RHEA-COMP:9698"/>
        <dbReference type="ChEBI" id="CHEBI:30616"/>
        <dbReference type="ChEBI" id="CHEBI:33019"/>
        <dbReference type="ChEBI" id="CHEBI:57844"/>
        <dbReference type="ChEBI" id="CHEBI:78442"/>
        <dbReference type="ChEBI" id="CHEBI:78530"/>
        <dbReference type="ChEBI" id="CHEBI:456215"/>
        <dbReference type="EC" id="6.1.1.10"/>
    </reaction>
</comment>
<reference evidence="18" key="1">
    <citation type="submission" date="2020-12" db="EMBL/GenBank/DDBJ databases">
        <title>The genome sequence of Inhella sp. 1Y17.</title>
        <authorList>
            <person name="Liu Y."/>
        </authorList>
    </citation>
    <scope>NUCLEOTIDE SEQUENCE</scope>
    <source>
        <strain evidence="18">1Y17</strain>
    </source>
</reference>
<feature type="binding site" evidence="16">
    <location>
        <position position="160"/>
    </location>
    <ligand>
        <name>Zn(2+)</name>
        <dbReference type="ChEBI" id="CHEBI:29105"/>
    </ligand>
</feature>
<dbReference type="PANTHER" id="PTHR45765:SF1">
    <property type="entry name" value="METHIONINE--TRNA LIGASE, CYTOPLASMIC"/>
    <property type="match status" value="1"/>
</dbReference>
<dbReference type="Pfam" id="PF19303">
    <property type="entry name" value="Anticodon_3"/>
    <property type="match status" value="1"/>
</dbReference>
<dbReference type="EC" id="6.1.1.10" evidence="16"/>
<dbReference type="GO" id="GO:0000049">
    <property type="term" value="F:tRNA binding"/>
    <property type="evidence" value="ECO:0007669"/>
    <property type="project" value="UniProtKB-UniRule"/>
</dbReference>
<comment type="subunit">
    <text evidence="4 16">Homodimer.</text>
</comment>
<feature type="binding site" evidence="16">
    <location>
        <position position="157"/>
    </location>
    <ligand>
        <name>Zn(2+)</name>
        <dbReference type="ChEBI" id="CHEBI:29105"/>
    </ligand>
</feature>
<dbReference type="InterPro" id="IPR001412">
    <property type="entry name" value="aa-tRNA-synth_I_CS"/>
</dbReference>
<keyword evidence="9 16" id="KW-0547">Nucleotide-binding</keyword>
<evidence type="ECO:0000313" key="19">
    <source>
        <dbReference type="Proteomes" id="UP000613266"/>
    </source>
</evidence>
<dbReference type="GO" id="GO:0004825">
    <property type="term" value="F:methionine-tRNA ligase activity"/>
    <property type="evidence" value="ECO:0007669"/>
    <property type="project" value="UniProtKB-UniRule"/>
</dbReference>
<dbReference type="GO" id="GO:0005829">
    <property type="term" value="C:cytosol"/>
    <property type="evidence" value="ECO:0007669"/>
    <property type="project" value="TreeGrafter"/>
</dbReference>
<name>A0A931J0F5_9BURK</name>
<comment type="cofactor">
    <cofactor evidence="16">
        <name>Zn(2+)</name>
        <dbReference type="ChEBI" id="CHEBI:29105"/>
    </cofactor>
    <text evidence="16">Binds 1 zinc ion per subunit.</text>
</comment>
<evidence type="ECO:0000256" key="5">
    <source>
        <dbReference type="ARBA" id="ARBA00022490"/>
    </source>
</evidence>
<dbReference type="InterPro" id="IPR004495">
    <property type="entry name" value="Met-tRNA-synth_bsu_C"/>
</dbReference>
<dbReference type="SUPFAM" id="SSF52374">
    <property type="entry name" value="Nucleotidylyl transferase"/>
    <property type="match status" value="1"/>
</dbReference>
<dbReference type="CDD" id="cd00814">
    <property type="entry name" value="MetRS_core"/>
    <property type="match status" value="1"/>
</dbReference>
<keyword evidence="13 16" id="KW-0648">Protein biosynthesis</keyword>
<evidence type="ECO:0000259" key="17">
    <source>
        <dbReference type="PROSITE" id="PS50886"/>
    </source>
</evidence>
<evidence type="ECO:0000256" key="12">
    <source>
        <dbReference type="ARBA" id="ARBA00022884"/>
    </source>
</evidence>
<dbReference type="CDD" id="cd07957">
    <property type="entry name" value="Anticodon_Ia_Met"/>
    <property type="match status" value="1"/>
</dbReference>
<evidence type="ECO:0000256" key="7">
    <source>
        <dbReference type="ARBA" id="ARBA00022598"/>
    </source>
</evidence>
<evidence type="ECO:0000256" key="14">
    <source>
        <dbReference type="ARBA" id="ARBA00023146"/>
    </source>
</evidence>
<dbReference type="InterPro" id="IPR041872">
    <property type="entry name" value="Anticodon_Met"/>
</dbReference>
<dbReference type="FunFam" id="2.40.50.140:FF:000042">
    <property type="entry name" value="Methionine--tRNA ligase"/>
    <property type="match status" value="1"/>
</dbReference>
<comment type="similarity">
    <text evidence="3 16">Belongs to the class-I aminoacyl-tRNA synthetase family. MetG type 1 subfamily.</text>
</comment>
<dbReference type="Proteomes" id="UP000613266">
    <property type="component" value="Unassembled WGS sequence"/>
</dbReference>
<comment type="caution">
    <text evidence="18">The sequence shown here is derived from an EMBL/GenBank/DDBJ whole genome shotgun (WGS) entry which is preliminary data.</text>
</comment>
<dbReference type="CDD" id="cd02800">
    <property type="entry name" value="tRNA_bind_EcMetRS_like"/>
    <property type="match status" value="1"/>
</dbReference>
<dbReference type="HAMAP" id="MF_00098">
    <property type="entry name" value="Met_tRNA_synth_type1"/>
    <property type="match status" value="1"/>
</dbReference>
<gene>
    <name evidence="16 18" type="primary">metG</name>
    <name evidence="18" type="ORF">I7X39_02825</name>
</gene>
<dbReference type="InterPro" id="IPR015413">
    <property type="entry name" value="Methionyl/Leucyl_tRNA_Synth"/>
</dbReference>
<evidence type="ECO:0000256" key="16">
    <source>
        <dbReference type="HAMAP-Rule" id="MF_00098"/>
    </source>
</evidence>
<dbReference type="FunFam" id="2.20.28.20:FF:000001">
    <property type="entry name" value="Methionine--tRNA ligase"/>
    <property type="match status" value="1"/>
</dbReference>
<keyword evidence="12 16" id="KW-0694">RNA-binding</keyword>
<dbReference type="InterPro" id="IPR014758">
    <property type="entry name" value="Met-tRNA_synth"/>
</dbReference>
<evidence type="ECO:0000256" key="15">
    <source>
        <dbReference type="ARBA" id="ARBA00047364"/>
    </source>
</evidence>
<feature type="binding site" evidence="16">
    <location>
        <position position="340"/>
    </location>
    <ligand>
        <name>ATP</name>
        <dbReference type="ChEBI" id="CHEBI:30616"/>
    </ligand>
</feature>
<feature type="short sequence motif" description="'KMSKS' region" evidence="16">
    <location>
        <begin position="337"/>
        <end position="341"/>
    </location>
</feature>
<comment type="subcellular location">
    <subcellularLocation>
        <location evidence="2 16">Cytoplasm</location>
    </subcellularLocation>
</comment>
<dbReference type="InterPro" id="IPR033911">
    <property type="entry name" value="MetRS_core"/>
</dbReference>
<evidence type="ECO:0000256" key="2">
    <source>
        <dbReference type="ARBA" id="ARBA00004496"/>
    </source>
</evidence>
<keyword evidence="7 16" id="KW-0436">Ligase</keyword>
<evidence type="ECO:0000256" key="6">
    <source>
        <dbReference type="ARBA" id="ARBA00022555"/>
    </source>
</evidence>
<dbReference type="SUPFAM" id="SSF57770">
    <property type="entry name" value="Methionyl-tRNA synthetase (MetRS), Zn-domain"/>
    <property type="match status" value="1"/>
</dbReference>
<dbReference type="GO" id="GO:0046872">
    <property type="term" value="F:metal ion binding"/>
    <property type="evidence" value="ECO:0007669"/>
    <property type="project" value="UniProtKB-KW"/>
</dbReference>
<dbReference type="RefSeq" id="WP_198109454.1">
    <property type="nucleotide sequence ID" value="NZ_JAEDAK010000002.1"/>
</dbReference>
<feature type="domain" description="TRNA-binding" evidence="17">
    <location>
        <begin position="575"/>
        <end position="681"/>
    </location>
</feature>
<dbReference type="Gene3D" id="2.20.28.20">
    <property type="entry name" value="Methionyl-tRNA synthetase, Zn-domain"/>
    <property type="match status" value="1"/>
</dbReference>
<dbReference type="Pfam" id="PF09334">
    <property type="entry name" value="tRNA-synt_1g"/>
    <property type="match status" value="1"/>
</dbReference>
<dbReference type="Gene3D" id="2.40.50.140">
    <property type="entry name" value="Nucleic acid-binding proteins"/>
    <property type="match status" value="1"/>
</dbReference>
<dbReference type="EMBL" id="JAEDAK010000002">
    <property type="protein sequence ID" value="MBH9575830.1"/>
    <property type="molecule type" value="Genomic_DNA"/>
</dbReference>
<evidence type="ECO:0000256" key="11">
    <source>
        <dbReference type="ARBA" id="ARBA00022840"/>
    </source>
</evidence>
<dbReference type="InterPro" id="IPR014729">
    <property type="entry name" value="Rossmann-like_a/b/a_fold"/>
</dbReference>
<proteinExistence type="inferred from homology"/>